<comment type="subcellular location">
    <subcellularLocation>
        <location evidence="1">Membrane</location>
        <topology evidence="1">Single-pass membrane protein</topology>
    </subcellularLocation>
</comment>
<gene>
    <name evidence="7" type="ORF">ABDB84_19015</name>
</gene>
<dbReference type="EMBL" id="JBDIVE010000016">
    <property type="protein sequence ID" value="MEN3070583.1"/>
    <property type="molecule type" value="Genomic_DNA"/>
</dbReference>
<name>A0ABU9Z4B2_9RHOO</name>
<evidence type="ECO:0000256" key="4">
    <source>
        <dbReference type="ARBA" id="ARBA00022989"/>
    </source>
</evidence>
<dbReference type="RefSeq" id="WP_345921399.1">
    <property type="nucleotide sequence ID" value="NZ_JBDIVE010000016.1"/>
</dbReference>
<sequence>MSTGTAIFLGILILALLYAVVIYNGLVQLKHAVAKAWANIDVLLKQRHDELPKLVEVCRQYRDFEQATLERVIAARGQVSSASAQQDMNALGNAEALLRASTSRLFAVAEAYPDLKANEHFMQLQARITTLENGIADRRELYNESVNLFNVRIEQFPDLLIARGFGFSAAALLEFASSEKSDVDLATLFGTRS</sequence>
<keyword evidence="8" id="KW-1185">Reference proteome</keyword>
<comment type="similarity">
    <text evidence="2">Belongs to the LemA family.</text>
</comment>
<protein>
    <submittedName>
        <fullName evidence="7">LemA family protein</fullName>
    </submittedName>
</protein>
<comment type="caution">
    <text evidence="7">The sequence shown here is derived from an EMBL/GenBank/DDBJ whole genome shotgun (WGS) entry which is preliminary data.</text>
</comment>
<evidence type="ECO:0000256" key="6">
    <source>
        <dbReference type="SAM" id="Phobius"/>
    </source>
</evidence>
<keyword evidence="3 6" id="KW-0812">Transmembrane</keyword>
<evidence type="ECO:0000313" key="7">
    <source>
        <dbReference type="EMBL" id="MEN3070583.1"/>
    </source>
</evidence>
<keyword evidence="4 6" id="KW-1133">Transmembrane helix</keyword>
<dbReference type="SUPFAM" id="SSF140478">
    <property type="entry name" value="LemA-like"/>
    <property type="match status" value="1"/>
</dbReference>
<evidence type="ECO:0000256" key="5">
    <source>
        <dbReference type="ARBA" id="ARBA00023136"/>
    </source>
</evidence>
<dbReference type="PANTHER" id="PTHR34478:SF1">
    <property type="entry name" value="PROTEIN LEMA"/>
    <property type="match status" value="1"/>
</dbReference>
<dbReference type="InterPro" id="IPR007156">
    <property type="entry name" value="MamQ_LemA"/>
</dbReference>
<dbReference type="Pfam" id="PF04011">
    <property type="entry name" value="LemA"/>
    <property type="match status" value="1"/>
</dbReference>
<dbReference type="Proteomes" id="UP001410394">
    <property type="component" value="Unassembled WGS sequence"/>
</dbReference>
<evidence type="ECO:0000256" key="3">
    <source>
        <dbReference type="ARBA" id="ARBA00022692"/>
    </source>
</evidence>
<evidence type="ECO:0000256" key="1">
    <source>
        <dbReference type="ARBA" id="ARBA00004167"/>
    </source>
</evidence>
<dbReference type="PANTHER" id="PTHR34478">
    <property type="entry name" value="PROTEIN LEMA"/>
    <property type="match status" value="1"/>
</dbReference>
<dbReference type="InterPro" id="IPR023353">
    <property type="entry name" value="LemA-like_dom_sf"/>
</dbReference>
<feature type="transmembrane region" description="Helical" evidence="6">
    <location>
        <begin position="6"/>
        <end position="26"/>
    </location>
</feature>
<evidence type="ECO:0000256" key="2">
    <source>
        <dbReference type="ARBA" id="ARBA00008854"/>
    </source>
</evidence>
<keyword evidence="5 6" id="KW-0472">Membrane</keyword>
<evidence type="ECO:0000313" key="8">
    <source>
        <dbReference type="Proteomes" id="UP001410394"/>
    </source>
</evidence>
<reference evidence="7 8" key="1">
    <citation type="journal article" date="2018" name="Int. J. Syst. Evol. Microbiol.">
        <title>Uliginosibacterium sediminicola sp. nov., isolated from freshwater sediment.</title>
        <authorList>
            <person name="Hwang W.M."/>
            <person name="Kim S.M."/>
            <person name="Kang K."/>
            <person name="Ahn T.Y."/>
        </authorList>
    </citation>
    <scope>NUCLEOTIDE SEQUENCE [LARGE SCALE GENOMIC DNA]</scope>
    <source>
        <strain evidence="7 8">M1-21</strain>
    </source>
</reference>
<dbReference type="Gene3D" id="1.20.1440.20">
    <property type="entry name" value="LemA-like domain"/>
    <property type="match status" value="1"/>
</dbReference>
<proteinExistence type="inferred from homology"/>
<organism evidence="7 8">
    <name type="scientific">Uliginosibacterium sediminicola</name>
    <dbReference type="NCBI Taxonomy" id="2024550"/>
    <lineage>
        <taxon>Bacteria</taxon>
        <taxon>Pseudomonadati</taxon>
        <taxon>Pseudomonadota</taxon>
        <taxon>Betaproteobacteria</taxon>
        <taxon>Rhodocyclales</taxon>
        <taxon>Zoogloeaceae</taxon>
        <taxon>Uliginosibacterium</taxon>
    </lineage>
</organism>
<accession>A0ABU9Z4B2</accession>